<organism evidence="2 3">
    <name type="scientific">Sinimarinibacterium flocculans</name>
    <dbReference type="NCBI Taxonomy" id="985250"/>
    <lineage>
        <taxon>Bacteria</taxon>
        <taxon>Pseudomonadati</taxon>
        <taxon>Pseudomonadota</taxon>
        <taxon>Gammaproteobacteria</taxon>
        <taxon>Nevskiales</taxon>
        <taxon>Nevskiaceae</taxon>
        <taxon>Sinimarinibacterium</taxon>
    </lineage>
</organism>
<evidence type="ECO:0000256" key="1">
    <source>
        <dbReference type="SAM" id="SignalP"/>
    </source>
</evidence>
<dbReference type="OrthoDB" id="7057458at2"/>
<comment type="caution">
    <text evidence="2">The sequence shown here is derived from an EMBL/GenBank/DDBJ whole genome shotgun (WGS) entry which is preliminary data.</text>
</comment>
<evidence type="ECO:0000313" key="2">
    <source>
        <dbReference type="EMBL" id="PXV63210.1"/>
    </source>
</evidence>
<dbReference type="Proteomes" id="UP000248330">
    <property type="component" value="Unassembled WGS sequence"/>
</dbReference>
<dbReference type="EMBL" id="QICN01000019">
    <property type="protein sequence ID" value="PXV63210.1"/>
    <property type="molecule type" value="Genomic_DNA"/>
</dbReference>
<proteinExistence type="predicted"/>
<evidence type="ECO:0000313" key="3">
    <source>
        <dbReference type="Proteomes" id="UP000248330"/>
    </source>
</evidence>
<protein>
    <recommendedName>
        <fullName evidence="4">DUF1795 domain-containing protein</fullName>
    </recommendedName>
</protein>
<keyword evidence="1" id="KW-0732">Signal</keyword>
<gene>
    <name evidence="2" type="ORF">C8D93_1192</name>
</gene>
<dbReference type="AlphaFoldDB" id="A0A318DZG6"/>
<accession>A0A318DZG6</accession>
<feature type="signal peptide" evidence="1">
    <location>
        <begin position="1"/>
        <end position="26"/>
    </location>
</feature>
<keyword evidence="3" id="KW-1185">Reference proteome</keyword>
<name>A0A318DZG6_9GAMM</name>
<sequence length="217" mass="23820">MMNKARTIFSALCFCLLAAVALPVAAQSAGYTKLNVKGRVQLEVPSDWTISDAEQRRRVKEFAEKVTGVATEHVASLSAQSYPAPSRVFVRVSFIPMEPPLTQADVRQEVLANKQQVLKDLADVWREESPTMWAGMAKYGMKEVGRPSFAVEPIGGQTALIIRYGRTSSANSAETMRVTQYHVPLGAEKALITLSYIEGDPQAIAAHNRLKSSIVIR</sequence>
<reference evidence="2 3" key="1">
    <citation type="submission" date="2018-04" db="EMBL/GenBank/DDBJ databases">
        <title>Genomic Encyclopedia of Type Strains, Phase IV (KMG-IV): sequencing the most valuable type-strain genomes for metagenomic binning, comparative biology and taxonomic classification.</title>
        <authorList>
            <person name="Goeker M."/>
        </authorList>
    </citation>
    <scope>NUCLEOTIDE SEQUENCE [LARGE SCALE GENOMIC DNA]</scope>
    <source>
        <strain evidence="2 3">DSM 104150</strain>
    </source>
</reference>
<dbReference type="RefSeq" id="WP_110266984.1">
    <property type="nucleotide sequence ID" value="NZ_CAWNXA010000019.1"/>
</dbReference>
<evidence type="ECO:0008006" key="4">
    <source>
        <dbReference type="Google" id="ProtNLM"/>
    </source>
</evidence>
<feature type="chain" id="PRO_5016445825" description="DUF1795 domain-containing protein" evidence="1">
    <location>
        <begin position="27"/>
        <end position="217"/>
    </location>
</feature>